<evidence type="ECO:0000256" key="3">
    <source>
        <dbReference type="SAM" id="SignalP"/>
    </source>
</evidence>
<keyword evidence="2" id="KW-0472">Membrane</keyword>
<feature type="region of interest" description="Disordered" evidence="1">
    <location>
        <begin position="292"/>
        <end position="319"/>
    </location>
</feature>
<dbReference type="PANTHER" id="PTHR47223:SF1">
    <property type="entry name" value="SPERM ACROSOME MEMBRANE-ASSOCIATED PROTEIN 1"/>
    <property type="match status" value="1"/>
</dbReference>
<sequence>MRPRGGCPARLLLAGGWALLAAGWVLLAGLQAARGLNATALHDPIPGRARSLDGEEEEEEEGGDGQGEAEGEEEENYAVGESEHLPPREGEEEEEGSAMKIVKEVEFGMCTVTCGVGIREVMLTKGCPGGESKCIVRVEECRGPIDCGWGKPISESLDSVRLSCVHTAPENRFKYVWKILRPEQQPVVLANDSAILDISRPIHPVDYECDTFENNEIVASLRFTVYTSNELQMKRSRRPDTDAVLVFVLTIGVVMCIFVIFVLVFIIINWASVKTFWEGKVSGTEVHSEQTSLKRKRSVSMERSPAHGHEEDALSEWND</sequence>
<evidence type="ECO:0000256" key="2">
    <source>
        <dbReference type="SAM" id="Phobius"/>
    </source>
</evidence>
<dbReference type="CDD" id="cd13783">
    <property type="entry name" value="SPACA1"/>
    <property type="match status" value="1"/>
</dbReference>
<protein>
    <recommendedName>
        <fullName evidence="6">Sperm acrosome membrane-associated protein 1</fullName>
    </recommendedName>
</protein>
<dbReference type="PANTHER" id="PTHR47223">
    <property type="entry name" value="SPERM ACROSOME MEMBRANE-ASSOCIATED PROTEIN 1"/>
    <property type="match status" value="1"/>
</dbReference>
<keyword evidence="2" id="KW-1133">Transmembrane helix</keyword>
<feature type="compositionally biased region" description="Acidic residues" evidence="1">
    <location>
        <begin position="54"/>
        <end position="76"/>
    </location>
</feature>
<gene>
    <name evidence="4" type="ORF">MPIPNATIZW_LOCUS15087</name>
</gene>
<feature type="transmembrane region" description="Helical" evidence="2">
    <location>
        <begin position="243"/>
        <end position="268"/>
    </location>
</feature>
<name>A0ABP0A8D8_PIPNA</name>
<reference evidence="4" key="1">
    <citation type="submission" date="2023-12" db="EMBL/GenBank/DDBJ databases">
        <authorList>
            <person name="Brown T."/>
        </authorList>
    </citation>
    <scope>NUCLEOTIDE SEQUENCE</scope>
</reference>
<keyword evidence="5" id="KW-1185">Reference proteome</keyword>
<feature type="chain" id="PRO_5047082112" description="Sperm acrosome membrane-associated protein 1" evidence="3">
    <location>
        <begin position="36"/>
        <end position="319"/>
    </location>
</feature>
<dbReference type="Proteomes" id="UP001314169">
    <property type="component" value="Chromosome 6"/>
</dbReference>
<keyword evidence="3" id="KW-0732">Signal</keyword>
<proteinExistence type="predicted"/>
<organism evidence="4 5">
    <name type="scientific">Pipistrellus nathusii</name>
    <name type="common">Nathusius' pipistrelle</name>
    <dbReference type="NCBI Taxonomy" id="59473"/>
    <lineage>
        <taxon>Eukaryota</taxon>
        <taxon>Metazoa</taxon>
        <taxon>Chordata</taxon>
        <taxon>Craniata</taxon>
        <taxon>Vertebrata</taxon>
        <taxon>Euteleostomi</taxon>
        <taxon>Mammalia</taxon>
        <taxon>Eutheria</taxon>
        <taxon>Laurasiatheria</taxon>
        <taxon>Chiroptera</taxon>
        <taxon>Yangochiroptera</taxon>
        <taxon>Vespertilionidae</taxon>
        <taxon>Pipistrellus</taxon>
    </lineage>
</organism>
<dbReference type="InterPro" id="IPR037878">
    <property type="entry name" value="SPACA1"/>
</dbReference>
<feature type="region of interest" description="Disordered" evidence="1">
    <location>
        <begin position="41"/>
        <end position="97"/>
    </location>
</feature>
<evidence type="ECO:0008006" key="6">
    <source>
        <dbReference type="Google" id="ProtNLM"/>
    </source>
</evidence>
<feature type="signal peptide" evidence="3">
    <location>
        <begin position="1"/>
        <end position="35"/>
    </location>
</feature>
<evidence type="ECO:0000313" key="5">
    <source>
        <dbReference type="Proteomes" id="UP001314169"/>
    </source>
</evidence>
<accession>A0ABP0A8D8</accession>
<evidence type="ECO:0000256" key="1">
    <source>
        <dbReference type="SAM" id="MobiDB-lite"/>
    </source>
</evidence>
<keyword evidence="2" id="KW-0812">Transmembrane</keyword>
<evidence type="ECO:0000313" key="4">
    <source>
        <dbReference type="EMBL" id="CAK6446781.1"/>
    </source>
</evidence>
<dbReference type="EMBL" id="OY882863">
    <property type="protein sequence ID" value="CAK6446781.1"/>
    <property type="molecule type" value="Genomic_DNA"/>
</dbReference>